<gene>
    <name evidence="2" type="ORF">EYC80_005409</name>
</gene>
<name>A0A5N6KK51_MONLA</name>
<feature type="region of interest" description="Disordered" evidence="1">
    <location>
        <begin position="17"/>
        <end position="89"/>
    </location>
</feature>
<evidence type="ECO:0000256" key="1">
    <source>
        <dbReference type="SAM" id="MobiDB-lite"/>
    </source>
</evidence>
<reference evidence="2 3" key="1">
    <citation type="submission" date="2019-06" db="EMBL/GenBank/DDBJ databases">
        <title>Genome Sequence of the Brown Rot Fungal Pathogen Monilinia laxa.</title>
        <authorList>
            <person name="De Miccolis Angelini R.M."/>
            <person name="Landi L."/>
            <person name="Abate D."/>
            <person name="Pollastro S."/>
            <person name="Romanazzi G."/>
            <person name="Faretra F."/>
        </authorList>
    </citation>
    <scope>NUCLEOTIDE SEQUENCE [LARGE SCALE GENOMIC DNA]</scope>
    <source>
        <strain evidence="2 3">Mlax316</strain>
    </source>
</reference>
<organism evidence="2 3">
    <name type="scientific">Monilinia laxa</name>
    <name type="common">Brown rot fungus</name>
    <name type="synonym">Sclerotinia laxa</name>
    <dbReference type="NCBI Taxonomy" id="61186"/>
    <lineage>
        <taxon>Eukaryota</taxon>
        <taxon>Fungi</taxon>
        <taxon>Dikarya</taxon>
        <taxon>Ascomycota</taxon>
        <taxon>Pezizomycotina</taxon>
        <taxon>Leotiomycetes</taxon>
        <taxon>Helotiales</taxon>
        <taxon>Sclerotiniaceae</taxon>
        <taxon>Monilinia</taxon>
    </lineage>
</organism>
<sequence>MNLITNRRCNIIKEDFRYKSKNKDEDKNKDRDRGGRKDRERYEGYLPSSIPIFPSNSHIQLKSKPYPHPDKESSRISPQYSTETNNHISNRYGIEENSVITDRKPQSYHMWKKIEIDIKKPYTDEANL</sequence>
<comment type="caution">
    <text evidence="2">The sequence shown here is derived from an EMBL/GenBank/DDBJ whole genome shotgun (WGS) entry which is preliminary data.</text>
</comment>
<proteinExistence type="predicted"/>
<feature type="compositionally biased region" description="Basic and acidic residues" evidence="1">
    <location>
        <begin position="17"/>
        <end position="43"/>
    </location>
</feature>
<dbReference type="AlphaFoldDB" id="A0A5N6KK51"/>
<evidence type="ECO:0000313" key="3">
    <source>
        <dbReference type="Proteomes" id="UP000326757"/>
    </source>
</evidence>
<protein>
    <submittedName>
        <fullName evidence="2">Uncharacterized protein</fullName>
    </submittedName>
</protein>
<dbReference type="Proteomes" id="UP000326757">
    <property type="component" value="Unassembled WGS sequence"/>
</dbReference>
<keyword evidence="3" id="KW-1185">Reference proteome</keyword>
<evidence type="ECO:0000313" key="2">
    <source>
        <dbReference type="EMBL" id="KAB8304067.1"/>
    </source>
</evidence>
<accession>A0A5N6KK51</accession>
<dbReference type="EMBL" id="VIGI01000002">
    <property type="protein sequence ID" value="KAB8304067.1"/>
    <property type="molecule type" value="Genomic_DNA"/>
</dbReference>
<feature type="compositionally biased region" description="Polar residues" evidence="1">
    <location>
        <begin position="75"/>
        <end position="89"/>
    </location>
</feature>